<dbReference type="InterPro" id="IPR036259">
    <property type="entry name" value="MFS_trans_sf"/>
</dbReference>
<keyword evidence="1" id="KW-0472">Membrane</keyword>
<dbReference type="SUPFAM" id="SSF103473">
    <property type="entry name" value="MFS general substrate transporter"/>
    <property type="match status" value="1"/>
</dbReference>
<evidence type="ECO:0000313" key="2">
    <source>
        <dbReference type="EMBL" id="CAB4590650.1"/>
    </source>
</evidence>
<organism evidence="2">
    <name type="scientific">freshwater metagenome</name>
    <dbReference type="NCBI Taxonomy" id="449393"/>
    <lineage>
        <taxon>unclassified sequences</taxon>
        <taxon>metagenomes</taxon>
        <taxon>ecological metagenomes</taxon>
    </lineage>
</organism>
<feature type="transmembrane region" description="Helical" evidence="1">
    <location>
        <begin position="32"/>
        <end position="51"/>
    </location>
</feature>
<evidence type="ECO:0000256" key="1">
    <source>
        <dbReference type="SAM" id="Phobius"/>
    </source>
</evidence>
<keyword evidence="1" id="KW-1133">Transmembrane helix</keyword>
<dbReference type="EMBL" id="CAEZTZ010000142">
    <property type="protein sequence ID" value="CAB4590650.1"/>
    <property type="molecule type" value="Genomic_DNA"/>
</dbReference>
<proteinExistence type="predicted"/>
<gene>
    <name evidence="2" type="ORF">UFOPK1767_00925</name>
</gene>
<name>A0A6J6FQQ6_9ZZZZ</name>
<keyword evidence="1" id="KW-0812">Transmembrane</keyword>
<protein>
    <submittedName>
        <fullName evidence="2">Unannotated protein</fullName>
    </submittedName>
</protein>
<dbReference type="AlphaFoldDB" id="A0A6J6FQQ6"/>
<accession>A0A6J6FQQ6</accession>
<reference evidence="2" key="1">
    <citation type="submission" date="2020-05" db="EMBL/GenBank/DDBJ databases">
        <authorList>
            <person name="Chiriac C."/>
            <person name="Salcher M."/>
            <person name="Ghai R."/>
            <person name="Kavagutti S V."/>
        </authorList>
    </citation>
    <scope>NUCLEOTIDE SEQUENCE</scope>
</reference>
<sequence>MFGWVFASHQVGAAFAATTAGLVRDAMGTYTYAWLGGAALCLVAAVFSYAVRGTSTSNWAKVTSGG</sequence>